<evidence type="ECO:0000313" key="2">
    <source>
        <dbReference type="Proteomes" id="UP001233172"/>
    </source>
</evidence>
<reference evidence="1" key="1">
    <citation type="journal article" date="2023" name="PLoS Negl. Trop. Dis.">
        <title>A genome sequence for Biomphalaria pfeifferi, the major vector snail for the human-infecting parasite Schistosoma mansoni.</title>
        <authorList>
            <person name="Bu L."/>
            <person name="Lu L."/>
            <person name="Laidemitt M.R."/>
            <person name="Zhang S.M."/>
            <person name="Mutuku M."/>
            <person name="Mkoji G."/>
            <person name="Steinauer M."/>
            <person name="Loker E.S."/>
        </authorList>
    </citation>
    <scope>NUCLEOTIDE SEQUENCE</scope>
    <source>
        <strain evidence="1">KasaAsao</strain>
    </source>
</reference>
<protein>
    <submittedName>
        <fullName evidence="1">Uncharacterized protein</fullName>
    </submittedName>
</protein>
<comment type="caution">
    <text evidence="1">The sequence shown here is derived from an EMBL/GenBank/DDBJ whole genome shotgun (WGS) entry which is preliminary data.</text>
</comment>
<name>A0AAD8FP52_BIOPF</name>
<reference evidence="1" key="2">
    <citation type="submission" date="2023-04" db="EMBL/GenBank/DDBJ databases">
        <authorList>
            <person name="Bu L."/>
            <person name="Lu L."/>
            <person name="Laidemitt M.R."/>
            <person name="Zhang S.M."/>
            <person name="Mutuku M."/>
            <person name="Mkoji G."/>
            <person name="Steinauer M."/>
            <person name="Loker E.S."/>
        </authorList>
    </citation>
    <scope>NUCLEOTIDE SEQUENCE</scope>
    <source>
        <strain evidence="1">KasaAsao</strain>
        <tissue evidence="1">Whole Snail</tissue>
    </source>
</reference>
<keyword evidence="2" id="KW-1185">Reference proteome</keyword>
<dbReference type="AlphaFoldDB" id="A0AAD8FP52"/>
<organism evidence="1 2">
    <name type="scientific">Biomphalaria pfeifferi</name>
    <name type="common">Bloodfluke planorb</name>
    <name type="synonym">Freshwater snail</name>
    <dbReference type="NCBI Taxonomy" id="112525"/>
    <lineage>
        <taxon>Eukaryota</taxon>
        <taxon>Metazoa</taxon>
        <taxon>Spiralia</taxon>
        <taxon>Lophotrochozoa</taxon>
        <taxon>Mollusca</taxon>
        <taxon>Gastropoda</taxon>
        <taxon>Heterobranchia</taxon>
        <taxon>Euthyneura</taxon>
        <taxon>Panpulmonata</taxon>
        <taxon>Hygrophila</taxon>
        <taxon>Lymnaeoidea</taxon>
        <taxon>Planorbidae</taxon>
        <taxon>Biomphalaria</taxon>
    </lineage>
</organism>
<evidence type="ECO:0000313" key="1">
    <source>
        <dbReference type="EMBL" id="KAK0070548.1"/>
    </source>
</evidence>
<accession>A0AAD8FP52</accession>
<gene>
    <name evidence="1" type="ORF">Bpfe_000531</name>
</gene>
<dbReference type="Proteomes" id="UP001233172">
    <property type="component" value="Unassembled WGS sequence"/>
</dbReference>
<dbReference type="EMBL" id="JASAOG010000001">
    <property type="protein sequence ID" value="KAK0070548.1"/>
    <property type="molecule type" value="Genomic_DNA"/>
</dbReference>
<sequence length="118" mass="13624">MQTLVKYKLVLDKSGLHSALESTVNRFKDNLSLRNEQEYNANSKCTNTKQYRIRKRLDFILFITITAEENGAYKPNVGYGEIKRYGQYQQCTINAPARAKGTPTCPRFKDNQHFDLLA</sequence>
<proteinExistence type="predicted"/>